<dbReference type="GO" id="GO:0005993">
    <property type="term" value="P:trehalose catabolic process"/>
    <property type="evidence" value="ECO:0007669"/>
    <property type="project" value="TreeGrafter"/>
</dbReference>
<dbReference type="PRINTS" id="PR00744">
    <property type="entry name" value="GLHYDRLASE37"/>
</dbReference>
<name>A0A1J5IWQ0_9BACT</name>
<dbReference type="InterPro" id="IPR008928">
    <property type="entry name" value="6-hairpin_glycosidase_sf"/>
</dbReference>
<dbReference type="AlphaFoldDB" id="A0A1J5IWQ0"/>
<dbReference type="Gene3D" id="1.50.10.10">
    <property type="match status" value="1"/>
</dbReference>
<sequence>MAASGAALDTIDKLEDERVSSDAAALCTFFREQLARISEEAESRLDRHEVPGARIAEAANSEFPDPNMQGMPEDQNAWHSSTRPFCTHDPYTRAVVGPELPEGQSHRSRHPFWTYEQYVAGLRDLFKFLDCPEELSRAQVLGRRIAGEAPQGEDGSGSWEAICQYIVDFWVRSTRYIPYRCSTGKGRTIELPYPFLTPSGQFDPDTFELKGWFSEMYRWDTYFQAAGLLISGGVELAKMQYLNLTYMYRTRGHIFNASLEEFSTHSQPPLEAEGVMKILRSHPEEVGEWSDLVMDALYDEIFSEWLNPEDKGHHRLDTETIARSGLLTRHGSLHFSASMVGSESGVDHDSLTQNYGEDLVPVALNAQVARQLLELGNYYEIRGNRERAQVCWQLYEQIKKAMNEHMWVGSGEAKGYRCLNYDRKKDAIEVIPYRRLTDEVFALWSRIPDPEQAEILRQNILGYLGDQGLSATHPDDARAAYERGKLGHLQWEYPNAWPPLVQIAVEGLLNYGFLSEARQIASVWVGTLEKEFAKGENKGFKEKYACDSTVAMNPGYYGVEDGFGWTIGTYLWMKKFLNGSKDGEVDQAIMAALGMQTEQRSAI</sequence>
<gene>
    <name evidence="1" type="ORF">AUK40_05865</name>
</gene>
<evidence type="ECO:0008006" key="3">
    <source>
        <dbReference type="Google" id="ProtNLM"/>
    </source>
</evidence>
<dbReference type="Pfam" id="PF01204">
    <property type="entry name" value="Trehalase"/>
    <property type="match status" value="2"/>
</dbReference>
<reference evidence="1 2" key="1">
    <citation type="journal article" date="2016" name="Environ. Microbiol.">
        <title>Genomic resolution of a cold subsurface aquifer community provides metabolic insights for novel microbes adapted to high CO concentrations.</title>
        <authorList>
            <person name="Probst A.J."/>
            <person name="Castelle C.J."/>
            <person name="Singh A."/>
            <person name="Brown C.T."/>
            <person name="Anantharaman K."/>
            <person name="Sharon I."/>
            <person name="Hug L.A."/>
            <person name="Burstein D."/>
            <person name="Emerson J.B."/>
            <person name="Thomas B.C."/>
            <person name="Banfield J.F."/>
        </authorList>
    </citation>
    <scope>NUCLEOTIDE SEQUENCE [LARGE SCALE GENOMIC DNA]</scope>
    <source>
        <strain evidence="1">CG2_30_54_11</strain>
    </source>
</reference>
<dbReference type="STRING" id="1817892.AUK40_05865"/>
<dbReference type="EMBL" id="MNZT01000106">
    <property type="protein sequence ID" value="OIP95672.1"/>
    <property type="molecule type" value="Genomic_DNA"/>
</dbReference>
<proteinExistence type="predicted"/>
<dbReference type="GO" id="GO:0004555">
    <property type="term" value="F:alpha,alpha-trehalase activity"/>
    <property type="evidence" value="ECO:0007669"/>
    <property type="project" value="InterPro"/>
</dbReference>
<organism evidence="1 2">
    <name type="scientific">Candidatus Wirthbacteria bacterium CG2_30_54_11</name>
    <dbReference type="NCBI Taxonomy" id="1817892"/>
    <lineage>
        <taxon>Bacteria</taxon>
        <taxon>Candidatus Wirthbacteria</taxon>
    </lineage>
</organism>
<dbReference type="InterPro" id="IPR001661">
    <property type="entry name" value="Glyco_hydro_37"/>
</dbReference>
<dbReference type="SUPFAM" id="SSF48208">
    <property type="entry name" value="Six-hairpin glycosidases"/>
    <property type="match status" value="1"/>
</dbReference>
<comment type="caution">
    <text evidence="1">The sequence shown here is derived from an EMBL/GenBank/DDBJ whole genome shotgun (WGS) entry which is preliminary data.</text>
</comment>
<dbReference type="PANTHER" id="PTHR23403:SF1">
    <property type="entry name" value="TREHALASE"/>
    <property type="match status" value="1"/>
</dbReference>
<evidence type="ECO:0000313" key="1">
    <source>
        <dbReference type="EMBL" id="OIP95672.1"/>
    </source>
</evidence>
<dbReference type="InterPro" id="IPR012341">
    <property type="entry name" value="6hp_glycosidase-like_sf"/>
</dbReference>
<dbReference type="PANTHER" id="PTHR23403">
    <property type="entry name" value="TREHALASE"/>
    <property type="match status" value="1"/>
</dbReference>
<dbReference type="Proteomes" id="UP000183245">
    <property type="component" value="Unassembled WGS sequence"/>
</dbReference>
<accession>A0A1J5IWQ0</accession>
<protein>
    <recommendedName>
        <fullName evidence="3">Trehalase</fullName>
    </recommendedName>
</protein>
<evidence type="ECO:0000313" key="2">
    <source>
        <dbReference type="Proteomes" id="UP000183245"/>
    </source>
</evidence>